<feature type="transmembrane region" description="Helical" evidence="1">
    <location>
        <begin position="12"/>
        <end position="34"/>
    </location>
</feature>
<keyword evidence="3" id="KW-1185">Reference proteome</keyword>
<proteinExistence type="predicted"/>
<dbReference type="RefSeq" id="WP_203744361.1">
    <property type="nucleotide sequence ID" value="NZ_BONF01000010.1"/>
</dbReference>
<name>A0A8J3JH55_9ACTN</name>
<evidence type="ECO:0000256" key="1">
    <source>
        <dbReference type="SAM" id="Phobius"/>
    </source>
</evidence>
<keyword evidence="1" id="KW-0472">Membrane</keyword>
<accession>A0A8J3JH55</accession>
<gene>
    <name evidence="2" type="ORF">Cba03nite_19370</name>
</gene>
<dbReference type="AlphaFoldDB" id="A0A8J3JH55"/>
<evidence type="ECO:0000313" key="3">
    <source>
        <dbReference type="Proteomes" id="UP000601223"/>
    </source>
</evidence>
<dbReference type="EMBL" id="BONF01000010">
    <property type="protein sequence ID" value="GIF80588.1"/>
    <property type="molecule type" value="Genomic_DNA"/>
</dbReference>
<feature type="transmembrane region" description="Helical" evidence="1">
    <location>
        <begin position="124"/>
        <end position="144"/>
    </location>
</feature>
<keyword evidence="1" id="KW-1133">Transmembrane helix</keyword>
<comment type="caution">
    <text evidence="2">The sequence shown here is derived from an EMBL/GenBank/DDBJ whole genome shotgun (WGS) entry which is preliminary data.</text>
</comment>
<feature type="transmembrane region" description="Helical" evidence="1">
    <location>
        <begin position="54"/>
        <end position="73"/>
    </location>
</feature>
<feature type="transmembrane region" description="Helical" evidence="1">
    <location>
        <begin position="80"/>
        <end position="98"/>
    </location>
</feature>
<protein>
    <submittedName>
        <fullName evidence="2">Uncharacterized protein</fullName>
    </submittedName>
</protein>
<evidence type="ECO:0000313" key="2">
    <source>
        <dbReference type="EMBL" id="GIF80588.1"/>
    </source>
</evidence>
<sequence length="157" mass="17266">MTRAEAGAFKILKGLGIAVLSVVALVLVAVYWEPVLDTIVATWNYLIDRIPTDGGQRTAVLVYLIAAVVLGILFSQAGHFTAYGIAMGLVPLLWVLFWEGFPPLGLHPVWTSNMGITHLSPSQVALWAVVAAVVTTLVFVPLEYREKFQRHRRARRG</sequence>
<dbReference type="Proteomes" id="UP000601223">
    <property type="component" value="Unassembled WGS sequence"/>
</dbReference>
<reference evidence="2 3" key="1">
    <citation type="submission" date="2021-01" db="EMBL/GenBank/DDBJ databases">
        <title>Whole genome shotgun sequence of Catellatospora bangladeshensis NBRC 107357.</title>
        <authorList>
            <person name="Komaki H."/>
            <person name="Tamura T."/>
        </authorList>
    </citation>
    <scope>NUCLEOTIDE SEQUENCE [LARGE SCALE GENOMIC DNA]</scope>
    <source>
        <strain evidence="2 3">NBRC 107357</strain>
    </source>
</reference>
<keyword evidence="1" id="KW-0812">Transmembrane</keyword>
<organism evidence="2 3">
    <name type="scientific">Catellatospora bangladeshensis</name>
    <dbReference type="NCBI Taxonomy" id="310355"/>
    <lineage>
        <taxon>Bacteria</taxon>
        <taxon>Bacillati</taxon>
        <taxon>Actinomycetota</taxon>
        <taxon>Actinomycetes</taxon>
        <taxon>Micromonosporales</taxon>
        <taxon>Micromonosporaceae</taxon>
        <taxon>Catellatospora</taxon>
    </lineage>
</organism>